<evidence type="ECO:0000313" key="1">
    <source>
        <dbReference type="EMBL" id="ACL07860.1"/>
    </source>
</evidence>
<dbReference type="EMBL" id="CP001197">
    <property type="protein sequence ID" value="ACL07860.1"/>
    <property type="molecule type" value="Genomic_DNA"/>
</dbReference>
<proteinExistence type="predicted"/>
<dbReference type="AlphaFoldDB" id="B8DP28"/>
<dbReference type="OrthoDB" id="5518730at2"/>
<reference evidence="1" key="1">
    <citation type="submission" date="2008-10" db="EMBL/GenBank/DDBJ databases">
        <title>Complete sequence of Desulfovibrio vulgaris str. 'Miyazaki F'.</title>
        <authorList>
            <person name="Lucas S."/>
            <person name="Copeland A."/>
            <person name="Lapidus A."/>
            <person name="Glavina del Rio T."/>
            <person name="Dalin E."/>
            <person name="Tice H."/>
            <person name="Bruce D."/>
            <person name="Goodwin L."/>
            <person name="Pitluck S."/>
            <person name="Sims D."/>
            <person name="Brettin T."/>
            <person name="Detter J.C."/>
            <person name="Han C."/>
            <person name="Larimer F."/>
            <person name="Land M."/>
            <person name="Hauser L."/>
            <person name="Kyrpides N."/>
            <person name="Mikhailova N."/>
            <person name="Hazen T.C."/>
            <person name="Richardson P."/>
        </authorList>
    </citation>
    <scope>NUCLEOTIDE SEQUENCE</scope>
    <source>
        <strain evidence="1">Miyazaki F</strain>
    </source>
</reference>
<dbReference type="eggNOG" id="ENOG503325D">
    <property type="taxonomic scope" value="Bacteria"/>
</dbReference>
<organism evidence="1">
    <name type="scientific">Nitratidesulfovibrio vulgaris (strain DSM 19637 / Miyazaki F)</name>
    <name type="common">Desulfovibrio vulgaris</name>
    <dbReference type="NCBI Taxonomy" id="883"/>
    <lineage>
        <taxon>Bacteria</taxon>
        <taxon>Pseudomonadati</taxon>
        <taxon>Thermodesulfobacteriota</taxon>
        <taxon>Desulfovibrionia</taxon>
        <taxon>Desulfovibrionales</taxon>
        <taxon>Desulfovibrionaceae</taxon>
        <taxon>Nitratidesulfovibrio</taxon>
    </lineage>
</organism>
<dbReference type="HOGENOM" id="CLU_137836_0_0_7"/>
<accession>B8DP28</accession>
<gene>
    <name evidence="1" type="ordered locus">DvMF_0905</name>
</gene>
<sequence length="181" mass="19007">MHDMRYIPDMGDVMKIGTEQLEALQRQESTQRKNTGGANAVGDFGALLSQELGGTESAQSAASVVPPGAAGIDPLLMVSSPDGVGGVDAVSDSTGLDQAMEQLDGLLNNWDAYARELGQGASTGGLRGAYSMLQGIDNSLRDLKQNMPNLSDHEGLAAVVNELEVMAATEKFKFNRGDYAS</sequence>
<protein>
    <submittedName>
        <fullName evidence="1">Uncharacterized protein</fullName>
    </submittedName>
</protein>
<name>B8DP28_NITV9</name>
<dbReference type="KEGG" id="dvm:DvMF_0905"/>